<evidence type="ECO:0000313" key="1">
    <source>
        <dbReference type="EMBL" id="RNA02609.1"/>
    </source>
</evidence>
<evidence type="ECO:0000313" key="2">
    <source>
        <dbReference type="Proteomes" id="UP000276133"/>
    </source>
</evidence>
<gene>
    <name evidence="1" type="ORF">BpHYR1_019527</name>
</gene>
<comment type="caution">
    <text evidence="1">The sequence shown here is derived from an EMBL/GenBank/DDBJ whole genome shotgun (WGS) entry which is preliminary data.</text>
</comment>
<dbReference type="AlphaFoldDB" id="A0A3M7PUI4"/>
<dbReference type="Proteomes" id="UP000276133">
    <property type="component" value="Unassembled WGS sequence"/>
</dbReference>
<protein>
    <submittedName>
        <fullName evidence="1">Uncharacterized protein</fullName>
    </submittedName>
</protein>
<accession>A0A3M7PUI4</accession>
<dbReference type="EMBL" id="REGN01008818">
    <property type="protein sequence ID" value="RNA02609.1"/>
    <property type="molecule type" value="Genomic_DNA"/>
</dbReference>
<organism evidence="1 2">
    <name type="scientific">Brachionus plicatilis</name>
    <name type="common">Marine rotifer</name>
    <name type="synonym">Brachionus muelleri</name>
    <dbReference type="NCBI Taxonomy" id="10195"/>
    <lineage>
        <taxon>Eukaryota</taxon>
        <taxon>Metazoa</taxon>
        <taxon>Spiralia</taxon>
        <taxon>Gnathifera</taxon>
        <taxon>Rotifera</taxon>
        <taxon>Eurotatoria</taxon>
        <taxon>Monogononta</taxon>
        <taxon>Pseudotrocha</taxon>
        <taxon>Ploima</taxon>
        <taxon>Brachionidae</taxon>
        <taxon>Brachionus</taxon>
    </lineage>
</organism>
<sequence>MPASLSLSLLIRSYSILLYALISVFSKPDTELDLALDAFELLFTFGVLSMWRLPGLLTESDRYLDFSNKFSIDDLTPGSLFLGMNLIP</sequence>
<name>A0A3M7PUI4_BRAPC</name>
<keyword evidence="2" id="KW-1185">Reference proteome</keyword>
<reference evidence="1 2" key="1">
    <citation type="journal article" date="2018" name="Sci. Rep.">
        <title>Genomic signatures of local adaptation to the degree of environmental predictability in rotifers.</title>
        <authorList>
            <person name="Franch-Gras L."/>
            <person name="Hahn C."/>
            <person name="Garcia-Roger E.M."/>
            <person name="Carmona M.J."/>
            <person name="Serra M."/>
            <person name="Gomez A."/>
        </authorList>
    </citation>
    <scope>NUCLEOTIDE SEQUENCE [LARGE SCALE GENOMIC DNA]</scope>
    <source>
        <strain evidence="1">HYR1</strain>
    </source>
</reference>
<proteinExistence type="predicted"/>